<dbReference type="EMBL" id="RBPX01000343">
    <property type="protein sequence ID" value="RMO58812.1"/>
    <property type="molecule type" value="Genomic_DNA"/>
</dbReference>
<gene>
    <name evidence="1" type="ORF">ALQ37_100702</name>
</gene>
<dbReference type="RefSeq" id="WP_004404526.1">
    <property type="nucleotide sequence ID" value="NZ_JBPDUT010000002.1"/>
</dbReference>
<sequence>MQEVITTHSMSWKTELAALVASAKDETECVALEAFQKALTPYLDTPDSLRTLFGKIQMLAPAAEALDLKSNFASLDELKSAIPEHFEIIAA</sequence>
<protein>
    <submittedName>
        <fullName evidence="1">Uncharacterized protein</fullName>
    </submittedName>
</protein>
<organism evidence="1 2">
    <name type="scientific">Pseudomonas syringae pv. aptata</name>
    <dbReference type="NCBI Taxonomy" id="83167"/>
    <lineage>
        <taxon>Bacteria</taxon>
        <taxon>Pseudomonadati</taxon>
        <taxon>Pseudomonadota</taxon>
        <taxon>Gammaproteobacteria</taxon>
        <taxon>Pseudomonadales</taxon>
        <taxon>Pseudomonadaceae</taxon>
        <taxon>Pseudomonas</taxon>
        <taxon>Pseudomonas syringae</taxon>
    </lineage>
</organism>
<evidence type="ECO:0000313" key="2">
    <source>
        <dbReference type="Proteomes" id="UP000274541"/>
    </source>
</evidence>
<accession>A0A0Q0BVV0</accession>
<dbReference type="Proteomes" id="UP000274541">
    <property type="component" value="Unassembled WGS sequence"/>
</dbReference>
<reference evidence="1 2" key="1">
    <citation type="submission" date="2018-08" db="EMBL/GenBank/DDBJ databases">
        <title>Recombination of ecologically and evolutionarily significant loci maintains genetic cohesion in the Pseudomonas syringae species complex.</title>
        <authorList>
            <person name="Dillon M."/>
            <person name="Thakur S."/>
            <person name="Almeida R.N.D."/>
            <person name="Weir B.S."/>
            <person name="Guttman D.S."/>
        </authorList>
    </citation>
    <scope>NUCLEOTIDE SEQUENCE [LARGE SCALE GENOMIC DNA]</scope>
    <source>
        <strain evidence="1 2">ICMP 4388</strain>
    </source>
</reference>
<dbReference type="AlphaFoldDB" id="A0A0Q0BVV0"/>
<proteinExistence type="predicted"/>
<comment type="caution">
    <text evidence="1">The sequence shown here is derived from an EMBL/GenBank/DDBJ whole genome shotgun (WGS) entry which is preliminary data.</text>
</comment>
<evidence type="ECO:0000313" key="1">
    <source>
        <dbReference type="EMBL" id="RMO58812.1"/>
    </source>
</evidence>
<name>A0A0Q0BVV0_PSEAP</name>